<gene>
    <name evidence="2" type="ORF">LEMA_P000560.1</name>
</gene>
<dbReference type="OrthoDB" id="5086500at2759"/>
<dbReference type="STRING" id="985895.E5ADI0"/>
<keyword evidence="3" id="KW-1185">Reference proteome</keyword>
<organism evidence="2 3">
    <name type="scientific">Leptosphaeria maculans (strain JN3 / isolate v23.1.3 / race Av1-4-5-6-7-8)</name>
    <name type="common">Blackleg fungus</name>
    <name type="synonym">Phoma lingam</name>
    <dbReference type="NCBI Taxonomy" id="985895"/>
    <lineage>
        <taxon>Eukaryota</taxon>
        <taxon>Fungi</taxon>
        <taxon>Dikarya</taxon>
        <taxon>Ascomycota</taxon>
        <taxon>Pezizomycotina</taxon>
        <taxon>Dothideomycetes</taxon>
        <taxon>Pleosporomycetidae</taxon>
        <taxon>Pleosporales</taxon>
        <taxon>Pleosporineae</taxon>
        <taxon>Leptosphaeriaceae</taxon>
        <taxon>Plenodomus</taxon>
        <taxon>Plenodomus lingam/Leptosphaeria maculans species complex</taxon>
    </lineage>
</organism>
<dbReference type="GeneID" id="13286193"/>
<accession>E5ADI0</accession>
<keyword evidence="1" id="KW-0732">Signal</keyword>
<dbReference type="AlphaFoldDB" id="E5ADI0"/>
<dbReference type="OMA" id="ADNWQQS"/>
<reference evidence="3" key="1">
    <citation type="journal article" date="2011" name="Nat. Commun.">
        <title>Effector diversification within compartments of the Leptosphaeria maculans genome affected by Repeat-Induced Point mutations.</title>
        <authorList>
            <person name="Rouxel T."/>
            <person name="Grandaubert J."/>
            <person name="Hane J.K."/>
            <person name="Hoede C."/>
            <person name="van de Wouw A.P."/>
            <person name="Couloux A."/>
            <person name="Dominguez V."/>
            <person name="Anthouard V."/>
            <person name="Bally P."/>
            <person name="Bourras S."/>
            <person name="Cozijnsen A.J."/>
            <person name="Ciuffetti L.M."/>
            <person name="Degrave A."/>
            <person name="Dilmaghani A."/>
            <person name="Duret L."/>
            <person name="Fudal I."/>
            <person name="Goodwin S.B."/>
            <person name="Gout L."/>
            <person name="Glaser N."/>
            <person name="Linglin J."/>
            <person name="Kema G.H.J."/>
            <person name="Lapalu N."/>
            <person name="Lawrence C.B."/>
            <person name="May K."/>
            <person name="Meyer M."/>
            <person name="Ollivier B."/>
            <person name="Poulain J."/>
            <person name="Schoch C.L."/>
            <person name="Simon A."/>
            <person name="Spatafora J.W."/>
            <person name="Stachowiak A."/>
            <person name="Turgeon B.G."/>
            <person name="Tyler B.M."/>
            <person name="Vincent D."/>
            <person name="Weissenbach J."/>
            <person name="Amselem J."/>
            <person name="Quesneville H."/>
            <person name="Oliver R.P."/>
            <person name="Wincker P."/>
            <person name="Balesdent M.-H."/>
            <person name="Howlett B.J."/>
        </authorList>
    </citation>
    <scope>NUCLEOTIDE SEQUENCE [LARGE SCALE GENOMIC DNA]</scope>
    <source>
        <strain evidence="3">JN3 / isolate v23.1.3 / race Av1-4-5-6-7-8</strain>
    </source>
</reference>
<feature type="signal peptide" evidence="1">
    <location>
        <begin position="1"/>
        <end position="21"/>
    </location>
</feature>
<protein>
    <submittedName>
        <fullName evidence="2">Uncharacterized protein</fullName>
    </submittedName>
</protein>
<dbReference type="eggNOG" id="ENOG502SI7I">
    <property type="taxonomic scope" value="Eukaryota"/>
</dbReference>
<dbReference type="VEuPathDB" id="FungiDB:LEMA_P000560.1"/>
<evidence type="ECO:0000313" key="3">
    <source>
        <dbReference type="Proteomes" id="UP000002668"/>
    </source>
</evidence>
<name>E5ADI0_LEPMJ</name>
<evidence type="ECO:0000256" key="1">
    <source>
        <dbReference type="SAM" id="SignalP"/>
    </source>
</evidence>
<sequence>MPSFSSLSVIALAAIAGTASAAFGPAFSTGQKGTFIREATSTLILPKGGNGGSVSLWVGMGTTKGDLIQSIADNTGRPQWSIFAYTLVLKGDGTQEPVAAPGEDANAEDRVTMHYKFDDRSQNYTQTVLVNGRQVSTLSTNSGHAEGWGSAVECQATDCGTIPEHKWIDTKITLDKPNRGYSGTLRKDRGVVGDMTTSDGGKTWVVSDIVIPTYMFGQ</sequence>
<dbReference type="InParanoid" id="E5ADI0"/>
<dbReference type="HOGENOM" id="CLU_068720_2_0_1"/>
<feature type="chain" id="PRO_5003194968" evidence="1">
    <location>
        <begin position="22"/>
        <end position="218"/>
    </location>
</feature>
<dbReference type="EMBL" id="FP929139">
    <property type="protein sequence ID" value="CBY01269.1"/>
    <property type="molecule type" value="Genomic_DNA"/>
</dbReference>
<dbReference type="Proteomes" id="UP000002668">
    <property type="component" value="Genome"/>
</dbReference>
<proteinExistence type="predicted"/>
<evidence type="ECO:0000313" key="2">
    <source>
        <dbReference type="EMBL" id="CBY01269.1"/>
    </source>
</evidence>